<dbReference type="KEGG" id="mmob:F6R98_05775"/>
<keyword evidence="8" id="KW-1015">Disulfide bond</keyword>
<evidence type="ECO:0000256" key="8">
    <source>
        <dbReference type="PIRSR" id="PIRSR018455-2"/>
    </source>
</evidence>
<dbReference type="InterPro" id="IPR005073">
    <property type="entry name" value="Peptidase_M74"/>
</dbReference>
<evidence type="ECO:0000256" key="5">
    <source>
        <dbReference type="ARBA" id="ARBA00022801"/>
    </source>
</evidence>
<evidence type="ECO:0000256" key="1">
    <source>
        <dbReference type="ARBA" id="ARBA00022670"/>
    </source>
</evidence>
<dbReference type="FunCoup" id="A0A5Q0BJ69">
    <property type="interactions" value="10"/>
</dbReference>
<dbReference type="AlphaFoldDB" id="A0A5Q0BJ69"/>
<keyword evidence="5" id="KW-0378">Hydrolase</keyword>
<accession>A0A5Q0BJ69</accession>
<reference evidence="9 10" key="1">
    <citation type="submission" date="2019-09" db="EMBL/GenBank/DDBJ databases">
        <title>Ecophysiology of the spiral-shaped methanotroph Methylospira mobilis as revealed by the complete genome sequence.</title>
        <authorList>
            <person name="Oshkin I.Y."/>
            <person name="Dedysh S.N."/>
            <person name="Miroshnikov K."/>
            <person name="Danilova O.V."/>
            <person name="Hakobyan A."/>
            <person name="Liesack W."/>
        </authorList>
    </citation>
    <scope>NUCLEOTIDE SEQUENCE [LARGE SCALE GENOMIC DNA]</scope>
    <source>
        <strain evidence="9 10">Shm1</strain>
    </source>
</reference>
<dbReference type="GO" id="GO:0004252">
    <property type="term" value="F:serine-type endopeptidase activity"/>
    <property type="evidence" value="ECO:0007669"/>
    <property type="project" value="InterPro"/>
</dbReference>
<dbReference type="Pfam" id="PF03411">
    <property type="entry name" value="Peptidase_M74"/>
    <property type="match status" value="1"/>
</dbReference>
<protein>
    <submittedName>
        <fullName evidence="9">Penicillin-insensitive murein endopeptidase</fullName>
    </submittedName>
</protein>
<dbReference type="InterPro" id="IPR009045">
    <property type="entry name" value="Zn_M74/Hedgehog-like"/>
</dbReference>
<evidence type="ECO:0000313" key="10">
    <source>
        <dbReference type="Proteomes" id="UP000325755"/>
    </source>
</evidence>
<dbReference type="Gene3D" id="3.30.1380.10">
    <property type="match status" value="1"/>
</dbReference>
<keyword evidence="6" id="KW-0862">Zinc</keyword>
<sequence length="303" mass="34035">MIQKRLLNSYFYSISCRNPRASMQALRSYCKIMTGLLLIGSMNIAVANPWPAQSHPSDSPPHAIGQVGNGCIAGAERLTADGTGYRIMNAHRNRYYGHPHLIRVLQDIGVFVHQRGYGRLQIGDMSQPRGGPMPSGHRSHQNGLDADVWFELETPHRQLHKAGREYAHSGAPSMLTRDRDGLDLDLWSDSHREILKKAASIPQVDRIFVNPHIKLDLCRHAQGPRAWLQKIRPWYGHNEHFHLRITCPSGSSLCEQQDSLPAGDGCDDEALDWWLQQPLPPSAPQPVPEKNMPAECRSLLYAN</sequence>
<keyword evidence="10" id="KW-1185">Reference proteome</keyword>
<gene>
    <name evidence="9" type="primary">mepA</name>
    <name evidence="9" type="ORF">F6R98_05775</name>
</gene>
<dbReference type="GO" id="GO:0006508">
    <property type="term" value="P:proteolysis"/>
    <property type="evidence" value="ECO:0007669"/>
    <property type="project" value="UniProtKB-KW"/>
</dbReference>
<organism evidence="9 10">
    <name type="scientific">Candidatus Methylospira mobilis</name>
    <dbReference type="NCBI Taxonomy" id="1808979"/>
    <lineage>
        <taxon>Bacteria</taxon>
        <taxon>Pseudomonadati</taxon>
        <taxon>Pseudomonadota</taxon>
        <taxon>Gammaproteobacteria</taxon>
        <taxon>Methylococcales</taxon>
        <taxon>Methylococcaceae</taxon>
        <taxon>Candidatus Methylospira</taxon>
    </lineage>
</organism>
<dbReference type="SUPFAM" id="SSF55166">
    <property type="entry name" value="Hedgehog/DD-peptidase"/>
    <property type="match status" value="1"/>
</dbReference>
<keyword evidence="2" id="KW-0479">Metal-binding</keyword>
<dbReference type="InParanoid" id="A0A5Q0BJ69"/>
<evidence type="ECO:0000256" key="6">
    <source>
        <dbReference type="ARBA" id="ARBA00022833"/>
    </source>
</evidence>
<keyword evidence="1" id="KW-0645">Protease</keyword>
<evidence type="ECO:0000256" key="4">
    <source>
        <dbReference type="ARBA" id="ARBA00022764"/>
    </source>
</evidence>
<keyword evidence="7" id="KW-0482">Metalloprotease</keyword>
<proteinExistence type="predicted"/>
<keyword evidence="3" id="KW-0732">Signal</keyword>
<dbReference type="GO" id="GO:0030288">
    <property type="term" value="C:outer membrane-bounded periplasmic space"/>
    <property type="evidence" value="ECO:0007669"/>
    <property type="project" value="InterPro"/>
</dbReference>
<dbReference type="OrthoDB" id="1467367at2"/>
<dbReference type="GO" id="GO:0008237">
    <property type="term" value="F:metallopeptidase activity"/>
    <property type="evidence" value="ECO:0007669"/>
    <property type="project" value="UniProtKB-KW"/>
</dbReference>
<keyword evidence="4" id="KW-0574">Periplasm</keyword>
<evidence type="ECO:0000313" key="9">
    <source>
        <dbReference type="EMBL" id="QFY42198.1"/>
    </source>
</evidence>
<dbReference type="PIRSF" id="PIRSF018455">
    <property type="entry name" value="MepA"/>
    <property type="match status" value="1"/>
</dbReference>
<dbReference type="Proteomes" id="UP000325755">
    <property type="component" value="Chromosome"/>
</dbReference>
<dbReference type="EMBL" id="CP044205">
    <property type="protein sequence ID" value="QFY42198.1"/>
    <property type="molecule type" value="Genomic_DNA"/>
</dbReference>
<feature type="disulfide bond" evidence="8">
    <location>
        <begin position="218"/>
        <end position="266"/>
    </location>
</feature>
<feature type="disulfide bond" evidence="8">
    <location>
        <begin position="247"/>
        <end position="254"/>
    </location>
</feature>
<name>A0A5Q0BJ69_9GAMM</name>
<dbReference type="GO" id="GO:0046872">
    <property type="term" value="F:metal ion binding"/>
    <property type="evidence" value="ECO:0007669"/>
    <property type="project" value="UniProtKB-KW"/>
</dbReference>
<evidence type="ECO:0000256" key="3">
    <source>
        <dbReference type="ARBA" id="ARBA00022729"/>
    </source>
</evidence>
<evidence type="ECO:0000256" key="2">
    <source>
        <dbReference type="ARBA" id="ARBA00022723"/>
    </source>
</evidence>
<evidence type="ECO:0000256" key="7">
    <source>
        <dbReference type="ARBA" id="ARBA00023049"/>
    </source>
</evidence>
<dbReference type="NCBIfam" id="NF006947">
    <property type="entry name" value="PRK09429.1"/>
    <property type="match status" value="1"/>
</dbReference>
<feature type="disulfide bond" evidence="8">
    <location>
        <begin position="71"/>
        <end position="296"/>
    </location>
</feature>